<keyword evidence="5" id="KW-0560">Oxidoreductase</keyword>
<dbReference type="GO" id="GO:0050661">
    <property type="term" value="F:NADP binding"/>
    <property type="evidence" value="ECO:0007669"/>
    <property type="project" value="InterPro"/>
</dbReference>
<evidence type="ECO:0000256" key="2">
    <source>
        <dbReference type="ARBA" id="ARBA00006013"/>
    </source>
</evidence>
<reference evidence="11" key="1">
    <citation type="journal article" date="2023" name="Genome Biol. Evol.">
        <title>First Whole Genome Sequence and Flow Cytometry Genome Size Data for the Lichen-Forming Fungus Ramalina farinacea (Ascomycota).</title>
        <authorList>
            <person name="Llewellyn T."/>
            <person name="Mian S."/>
            <person name="Hill R."/>
            <person name="Leitch I.J."/>
            <person name="Gaya E."/>
        </authorList>
    </citation>
    <scope>NUCLEOTIDE SEQUENCE</scope>
    <source>
        <strain evidence="11">LIQ254RAFAR</strain>
    </source>
</reference>
<dbReference type="InterPro" id="IPR008927">
    <property type="entry name" value="6-PGluconate_DH-like_C_sf"/>
</dbReference>
<keyword evidence="6" id="KW-0520">NAD</keyword>
<dbReference type="SUPFAM" id="SSF48179">
    <property type="entry name" value="6-phosphogluconate dehydrogenase C-terminal domain-like"/>
    <property type="match status" value="1"/>
</dbReference>
<feature type="domain" description="3-hydroxyisobutyrate dehydrogenase-like NAD-binding" evidence="10">
    <location>
        <begin position="180"/>
        <end position="306"/>
    </location>
</feature>
<feature type="domain" description="6-phosphogluconate dehydrogenase NADP-binding" evidence="9">
    <location>
        <begin position="12"/>
        <end position="177"/>
    </location>
</feature>
<dbReference type="GO" id="GO:0008442">
    <property type="term" value="F:3-hydroxyisobutyrate dehydrogenase activity"/>
    <property type="evidence" value="ECO:0007669"/>
    <property type="project" value="UniProtKB-EC"/>
</dbReference>
<dbReference type="Pfam" id="PF03446">
    <property type="entry name" value="NAD_binding_2"/>
    <property type="match status" value="1"/>
</dbReference>
<evidence type="ECO:0000256" key="1">
    <source>
        <dbReference type="ARBA" id="ARBA00005109"/>
    </source>
</evidence>
<evidence type="ECO:0000256" key="4">
    <source>
        <dbReference type="ARBA" id="ARBA00022456"/>
    </source>
</evidence>
<dbReference type="Pfam" id="PF14833">
    <property type="entry name" value="NAD_binding_11"/>
    <property type="match status" value="1"/>
</dbReference>
<evidence type="ECO:0000259" key="10">
    <source>
        <dbReference type="Pfam" id="PF14833"/>
    </source>
</evidence>
<sequence length="313" mass="33321">MAKNLRAKLPATDNLIIHDKNTEATANFVKEMGLAASNARAGEKGFNIDIASSVREVAERSEVIITTLPEPSHVKNVFHAILHPPLPKITFTDPNTTERLFIDCSTIDPTSSREVANAVHSTAQGRFVDAPMSGGVVGAKAATLTFMIGAHSKHGGLIKWRVRPLLETMGTKVLHLGGQGAGLSGKLANNYLLAISNIATAEAMNLGQSWGLDPKTLAELINGSSGACWSSETNNPVPGISQGAPAEHDYDGGFGVELMRKDLGLAMDEARRVKAKTTLGDPATQVYHQVAEAEPGKDFSVVYRWLDSQKGSS</sequence>
<dbReference type="PANTHER" id="PTHR22981">
    <property type="entry name" value="3-HYDROXYISOBUTYRATE DEHYDROGENASE-RELATED"/>
    <property type="match status" value="1"/>
</dbReference>
<evidence type="ECO:0000256" key="3">
    <source>
        <dbReference type="ARBA" id="ARBA00012991"/>
    </source>
</evidence>
<dbReference type="SUPFAM" id="SSF51735">
    <property type="entry name" value="NAD(P)-binding Rossmann-fold domains"/>
    <property type="match status" value="1"/>
</dbReference>
<gene>
    <name evidence="11" type="ORF">OHK93_005658</name>
</gene>
<dbReference type="InterPro" id="IPR036291">
    <property type="entry name" value="NAD(P)-bd_dom_sf"/>
</dbReference>
<evidence type="ECO:0000256" key="5">
    <source>
        <dbReference type="ARBA" id="ARBA00023002"/>
    </source>
</evidence>
<dbReference type="PANTHER" id="PTHR22981:SF7">
    <property type="entry name" value="3-HYDROXYISOBUTYRATE DEHYDROGENASE, MITOCHONDRIAL"/>
    <property type="match status" value="1"/>
</dbReference>
<evidence type="ECO:0000256" key="7">
    <source>
        <dbReference type="ARBA" id="ARBA00049197"/>
    </source>
</evidence>
<dbReference type="EMBL" id="JAPUFD010000003">
    <property type="protein sequence ID" value="MDI1486430.1"/>
    <property type="molecule type" value="Genomic_DNA"/>
</dbReference>
<keyword evidence="12" id="KW-1185">Reference proteome</keyword>
<proteinExistence type="inferred from homology"/>
<dbReference type="FunFam" id="1.10.1040.10:FF:000006">
    <property type="entry name" value="3-hydroxyisobutyrate dehydrogenase"/>
    <property type="match status" value="1"/>
</dbReference>
<feature type="active site" evidence="8">
    <location>
        <position position="186"/>
    </location>
</feature>
<dbReference type="GO" id="GO:0005739">
    <property type="term" value="C:mitochondrion"/>
    <property type="evidence" value="ECO:0007669"/>
    <property type="project" value="TreeGrafter"/>
</dbReference>
<evidence type="ECO:0000313" key="12">
    <source>
        <dbReference type="Proteomes" id="UP001161017"/>
    </source>
</evidence>
<evidence type="ECO:0000313" key="11">
    <source>
        <dbReference type="EMBL" id="MDI1486430.1"/>
    </source>
</evidence>
<dbReference type="EC" id="1.1.1.31" evidence="3"/>
<dbReference type="InterPro" id="IPR015815">
    <property type="entry name" value="HIBADH-related"/>
</dbReference>
<organism evidence="11 12">
    <name type="scientific">Ramalina farinacea</name>
    <dbReference type="NCBI Taxonomy" id="258253"/>
    <lineage>
        <taxon>Eukaryota</taxon>
        <taxon>Fungi</taxon>
        <taxon>Dikarya</taxon>
        <taxon>Ascomycota</taxon>
        <taxon>Pezizomycotina</taxon>
        <taxon>Lecanoromycetes</taxon>
        <taxon>OSLEUM clade</taxon>
        <taxon>Lecanoromycetidae</taxon>
        <taxon>Lecanorales</taxon>
        <taxon>Lecanorineae</taxon>
        <taxon>Ramalinaceae</taxon>
        <taxon>Ramalina</taxon>
    </lineage>
</organism>
<evidence type="ECO:0000256" key="8">
    <source>
        <dbReference type="PIRSR" id="PIRSR000103-1"/>
    </source>
</evidence>
<name>A0AA43QH43_9LECA</name>
<protein>
    <recommendedName>
        <fullName evidence="3">3-hydroxyisobutyrate dehydrogenase</fullName>
        <ecNumber evidence="3">1.1.1.31</ecNumber>
    </recommendedName>
</protein>
<accession>A0AA43QH43</accession>
<dbReference type="InterPro" id="IPR029154">
    <property type="entry name" value="HIBADH-like_NADP-bd"/>
</dbReference>
<keyword evidence="4" id="KW-0101">Branched-chain amino acid catabolism</keyword>
<dbReference type="InterPro" id="IPR006115">
    <property type="entry name" value="6PGDH_NADP-bd"/>
</dbReference>
<dbReference type="GO" id="GO:0051287">
    <property type="term" value="F:NAD binding"/>
    <property type="evidence" value="ECO:0007669"/>
    <property type="project" value="InterPro"/>
</dbReference>
<dbReference type="Proteomes" id="UP001161017">
    <property type="component" value="Unassembled WGS sequence"/>
</dbReference>
<evidence type="ECO:0000256" key="6">
    <source>
        <dbReference type="ARBA" id="ARBA00023027"/>
    </source>
</evidence>
<comment type="pathway">
    <text evidence="1">Amino-acid degradation; L-valine degradation.</text>
</comment>
<comment type="caution">
    <text evidence="11">The sequence shown here is derived from an EMBL/GenBank/DDBJ whole genome shotgun (WGS) entry which is preliminary data.</text>
</comment>
<evidence type="ECO:0000259" key="9">
    <source>
        <dbReference type="Pfam" id="PF03446"/>
    </source>
</evidence>
<dbReference type="GO" id="GO:0006574">
    <property type="term" value="P:L-valine catabolic process"/>
    <property type="evidence" value="ECO:0007669"/>
    <property type="project" value="TreeGrafter"/>
</dbReference>
<comment type="similarity">
    <text evidence="2">Belongs to the HIBADH-related family. 3-hydroxyisobutyrate dehydrogenase subfamily.</text>
</comment>
<dbReference type="AlphaFoldDB" id="A0AA43QH43"/>
<dbReference type="InterPro" id="IPR013328">
    <property type="entry name" value="6PGD_dom2"/>
</dbReference>
<dbReference type="PIRSF" id="PIRSF000103">
    <property type="entry name" value="HIBADH"/>
    <property type="match status" value="1"/>
</dbReference>
<dbReference type="Gene3D" id="3.40.50.720">
    <property type="entry name" value="NAD(P)-binding Rossmann-like Domain"/>
    <property type="match status" value="1"/>
</dbReference>
<comment type="catalytic activity">
    <reaction evidence="7">
        <text>3-hydroxy-2-methylpropanoate + NAD(+) = 2-methyl-3-oxopropanoate + NADH + H(+)</text>
        <dbReference type="Rhea" id="RHEA:17681"/>
        <dbReference type="ChEBI" id="CHEBI:11805"/>
        <dbReference type="ChEBI" id="CHEBI:15378"/>
        <dbReference type="ChEBI" id="CHEBI:57540"/>
        <dbReference type="ChEBI" id="CHEBI:57700"/>
        <dbReference type="ChEBI" id="CHEBI:57945"/>
        <dbReference type="EC" id="1.1.1.31"/>
    </reaction>
</comment>
<dbReference type="Gene3D" id="1.10.1040.10">
    <property type="entry name" value="N-(1-d-carboxylethyl)-l-norvaline Dehydrogenase, domain 2"/>
    <property type="match status" value="1"/>
</dbReference>